<evidence type="ECO:0000259" key="2">
    <source>
        <dbReference type="Pfam" id="PF12657"/>
    </source>
</evidence>
<dbReference type="HOGENOM" id="CLU_403329_0_0_1"/>
<dbReference type="InterPro" id="IPR044230">
    <property type="entry name" value="GTF3C4"/>
</dbReference>
<dbReference type="EMBL" id="KN847973">
    <property type="protein sequence ID" value="KIR50224.1"/>
    <property type="molecule type" value="Genomic_DNA"/>
</dbReference>
<dbReference type="PANTHER" id="PTHR15496:SF2">
    <property type="entry name" value="GENERAL TRANSCRIPTION FACTOR 3C POLYPEPTIDE 4"/>
    <property type="match status" value="1"/>
</dbReference>
<accession>A0A0D0VUR9</accession>
<dbReference type="InterPro" id="IPR015943">
    <property type="entry name" value="WD40/YVTN_repeat-like_dom_sf"/>
</dbReference>
<reference evidence="3" key="1">
    <citation type="submission" date="2015-01" db="EMBL/GenBank/DDBJ databases">
        <title>The Genome Sequence of Cryptococcus gattii CA1280.</title>
        <authorList>
            <consortium name="The Broad Institute Genomics Platform"/>
            <person name="Cuomo C."/>
            <person name="Litvintseva A."/>
            <person name="Chen Y."/>
            <person name="Heitman J."/>
            <person name="Sun S."/>
            <person name="Springer D."/>
            <person name="Dromer F."/>
            <person name="Young S."/>
            <person name="Zeng Q."/>
            <person name="Gargeya S."/>
            <person name="Abouelleil A."/>
            <person name="Alvarado L."/>
            <person name="Chapman S.B."/>
            <person name="Gainer-Dewar J."/>
            <person name="Goldberg J."/>
            <person name="Griggs A."/>
            <person name="Gujja S."/>
            <person name="Hansen M."/>
            <person name="Howarth C."/>
            <person name="Imamovic A."/>
            <person name="Larimer J."/>
            <person name="Murphy C."/>
            <person name="Naylor J."/>
            <person name="Pearson M."/>
            <person name="Priest M."/>
            <person name="Roberts A."/>
            <person name="Saif S."/>
            <person name="Shea T."/>
            <person name="Sykes S."/>
            <person name="Wortman J."/>
            <person name="Nusbaum C."/>
            <person name="Birren B."/>
        </authorList>
    </citation>
    <scope>NUCLEOTIDE SEQUENCE [LARGE SCALE GENOMIC DNA]</scope>
    <source>
        <strain evidence="3">CA1280</strain>
    </source>
</reference>
<gene>
    <name evidence="3" type="ORF">I312_00155</name>
</gene>
<protein>
    <submittedName>
        <fullName evidence="3">General transcription factor 3C polypeptide 4</fullName>
    </submittedName>
</protein>
<dbReference type="GO" id="GO:0004402">
    <property type="term" value="F:histone acetyltransferase activity"/>
    <property type="evidence" value="ECO:0007669"/>
    <property type="project" value="InterPro"/>
</dbReference>
<feature type="domain" description="Transcription factor IIIC 90kDa subunit N-terminal" evidence="2">
    <location>
        <begin position="29"/>
        <end position="473"/>
    </location>
</feature>
<dbReference type="AlphaFoldDB" id="A0A0D0VUR9"/>
<dbReference type="Pfam" id="PF12657">
    <property type="entry name" value="TFIIIC_delta"/>
    <property type="match status" value="1"/>
</dbReference>
<dbReference type="GO" id="GO:0006384">
    <property type="term" value="P:transcription initiation at RNA polymerase III promoter"/>
    <property type="evidence" value="ECO:0007669"/>
    <property type="project" value="InterPro"/>
</dbReference>
<feature type="region of interest" description="Disordered" evidence="1">
    <location>
        <begin position="78"/>
        <end position="101"/>
    </location>
</feature>
<evidence type="ECO:0000256" key="1">
    <source>
        <dbReference type="SAM" id="MobiDB-lite"/>
    </source>
</evidence>
<proteinExistence type="predicted"/>
<dbReference type="InterPro" id="IPR036322">
    <property type="entry name" value="WD40_repeat_dom_sf"/>
</dbReference>
<evidence type="ECO:0000313" key="3">
    <source>
        <dbReference type="EMBL" id="KIR50224.1"/>
    </source>
</evidence>
<dbReference type="InterPro" id="IPR024761">
    <property type="entry name" value="TFIIIC_delta_N"/>
</dbReference>
<organism evidence="3">
    <name type="scientific">Cryptococcus bacillisporus CA1280</name>
    <dbReference type="NCBI Taxonomy" id="1296109"/>
    <lineage>
        <taxon>Eukaryota</taxon>
        <taxon>Fungi</taxon>
        <taxon>Dikarya</taxon>
        <taxon>Basidiomycota</taxon>
        <taxon>Agaricomycotina</taxon>
        <taxon>Tremellomycetes</taxon>
        <taxon>Tremellales</taxon>
        <taxon>Cryptococcaceae</taxon>
        <taxon>Cryptococcus</taxon>
        <taxon>Cryptococcus gattii species complex</taxon>
    </lineage>
</organism>
<feature type="compositionally biased region" description="Polar residues" evidence="1">
    <location>
        <begin position="78"/>
        <end position="96"/>
    </location>
</feature>
<dbReference type="Gene3D" id="2.130.10.10">
    <property type="entry name" value="YVTN repeat-like/Quinoprotein amine dehydrogenase"/>
    <property type="match status" value="1"/>
</dbReference>
<dbReference type="OrthoDB" id="421374at2759"/>
<sequence>MSPDISPIILSSRVFRGASSDPTYRGVSWSNEGQCMVVTPRAITILTPHIASSLPPPRNPLTSQQSMKISEAQKISNIKSGTQPTESGYNNDTQQPEARRLKGGGIQWWSTTIDVEINEEREWLYGWGDASGNYLAMVETDGKGATVRQAAWSPSGLSNLGSCLLVVLTTSLQVSVYGPIENPLTERWTEIADLTMLTKDLLPPKEIRNGLTPRGVLEMRASSISWSASLPLSSMLGIDGSILAVSDRNGKLALWTYGRQKRFQRLASISIGSPANWIADISWSDWTVKGDTCEAALALIFTDGSVQLLKIQQHAKQKPDGPSQWNCTTGEPISVDNSDHRPVTAVKWVKDVLVWTKAGSVHMFAGDESQSVSWKGTRNLRLERVGDWANANGLSACVGIHLINSSTLIITLASLTTHFVHSFDKNPTLAPTVDNLRLAWPLRQMSLEPLSTSQPYLVERWRELTSNHAGWTLQTSGWATIGEYGNNHTWITEPISLHTLHVSADADRHSYFFMANFDNVIAPEIPVFSALKKIVEKPPNLLRVSSKYVLLPFLLHLSSSPQENSAANLLQFLSSAIDGTADLESSLALKGWLVGVWESSALNSLRICLVLTIWCISAFPAFADEFQALRAKISTRVRSFLITLTLSWLVTTKITSRPIGSFDRRFLYRLIKSAEGSSAPTTAPIISGAAEINQSHARHLVAELGMDGDAGYSGEPGKDKEKSADRSPLIVETCSVTGLPITEVHCRRCITCSACSLIPEHSFALQAVVGRDGKPEAPRNVQIGIDRTDWIVSTLLEGAVGCVICGSRWILSAGYAL</sequence>
<dbReference type="GO" id="GO:0000127">
    <property type="term" value="C:transcription factor TFIIIC complex"/>
    <property type="evidence" value="ECO:0007669"/>
    <property type="project" value="InterPro"/>
</dbReference>
<name>A0A0D0VUR9_CRYGA</name>
<dbReference type="SUPFAM" id="SSF50978">
    <property type="entry name" value="WD40 repeat-like"/>
    <property type="match status" value="1"/>
</dbReference>
<dbReference type="PANTHER" id="PTHR15496">
    <property type="entry name" value="GENERAL TRANSCRIPTION FACTOR 3C POLYPEPTIDE 4 FAMILY"/>
    <property type="match status" value="1"/>
</dbReference>